<dbReference type="SUPFAM" id="SSF53041">
    <property type="entry name" value="Resolvase-like"/>
    <property type="match status" value="1"/>
</dbReference>
<dbReference type="PROSITE" id="PS51737">
    <property type="entry name" value="RECOMBINASE_DNA_BIND"/>
    <property type="match status" value="1"/>
</dbReference>
<accession>A0A7W8HC90</accession>
<feature type="coiled-coil region" evidence="1">
    <location>
        <begin position="410"/>
        <end position="458"/>
    </location>
</feature>
<dbReference type="Pfam" id="PF07508">
    <property type="entry name" value="Recombinase"/>
    <property type="match status" value="1"/>
</dbReference>
<dbReference type="InterPro" id="IPR050639">
    <property type="entry name" value="SSR_resolvase"/>
</dbReference>
<dbReference type="InterPro" id="IPR038109">
    <property type="entry name" value="DNA_bind_recomb_sf"/>
</dbReference>
<dbReference type="GO" id="GO:0003677">
    <property type="term" value="F:DNA binding"/>
    <property type="evidence" value="ECO:0007669"/>
    <property type="project" value="InterPro"/>
</dbReference>
<evidence type="ECO:0000259" key="2">
    <source>
        <dbReference type="PROSITE" id="PS51736"/>
    </source>
</evidence>
<dbReference type="Pfam" id="PF00239">
    <property type="entry name" value="Resolvase"/>
    <property type="match status" value="1"/>
</dbReference>
<dbReference type="InterPro" id="IPR025827">
    <property type="entry name" value="Zn_ribbon_recom_dom"/>
</dbReference>
<dbReference type="PANTHER" id="PTHR30461:SF23">
    <property type="entry name" value="DNA RECOMBINASE-RELATED"/>
    <property type="match status" value="1"/>
</dbReference>
<dbReference type="EMBL" id="JACHFW010000013">
    <property type="protein sequence ID" value="MBB5265650.1"/>
    <property type="molecule type" value="Genomic_DNA"/>
</dbReference>
<dbReference type="InterPro" id="IPR006119">
    <property type="entry name" value="Resolv_N"/>
</dbReference>
<dbReference type="InterPro" id="IPR036162">
    <property type="entry name" value="Resolvase-like_N_sf"/>
</dbReference>
<dbReference type="GO" id="GO:0000150">
    <property type="term" value="F:DNA strand exchange activity"/>
    <property type="evidence" value="ECO:0007669"/>
    <property type="project" value="InterPro"/>
</dbReference>
<evidence type="ECO:0000313" key="4">
    <source>
        <dbReference type="EMBL" id="MBB5265650.1"/>
    </source>
</evidence>
<sequence>MKENENYVAIYSRKSKFTGKGESIGNQIELCKEYIQTHYAEIPKDHILVYEDEGFSGGNLNRPGFKKMMEAARERKFKAIIVYRLDRISRNISDFSNLIEELSRLDIAFTSIREQFDTGTPMGRAMMYIASVFSQLERETIAERIRDNMHELAKTGRWLGGTTPTGYASESVQKVTIDGKAKKACKLKLIPEEAEIIKLIFDLYIEYDSLTATESELMKRGIKTKNNKHFTRFSIKSILQNPVYMTADETAYDYLVKENTDLNSDKKDFDGIHGIMAYNRTRQEKGKTATYLPPDEWIVAVGLHPGIIPGKIWISVQDSLNRNKSKAYRKPRNNEALLTGLLYCTCGNRMYPKISKRKTANGKPIYTYVCKLKERSKRTLCNSKNANGNTLDVAVIEQIKLLEDDKGSFIDQLEQSRKFYTRNRAVYEEQLASMRRDKSDIERKIERLVDSLAELSDSIAKNHVAKRIEQLNQESVEIASRIHEMEGLTSQHDLSDIEFDVMRQLLSVFKDSIDEMTVEQKRSAIRTLVRKVVWDGVNAHIILFGAQDDDIEYPPLSQLSNETNAAEDDFEELERFSDVDYEDDDDILTKTHRGEDSK</sequence>
<protein>
    <submittedName>
        <fullName evidence="4">Site-specific DNA recombinase</fullName>
    </submittedName>
</protein>
<evidence type="ECO:0000313" key="5">
    <source>
        <dbReference type="Proteomes" id="UP000543642"/>
    </source>
</evidence>
<reference evidence="4 5" key="1">
    <citation type="submission" date="2020-08" db="EMBL/GenBank/DDBJ databases">
        <title>Genomic Encyclopedia of Type Strains, Phase IV (KMG-IV): sequencing the most valuable type-strain genomes for metagenomic binning, comparative biology and taxonomic classification.</title>
        <authorList>
            <person name="Goeker M."/>
        </authorList>
    </citation>
    <scope>NUCLEOTIDE SEQUENCE [LARGE SCALE GENOMIC DNA]</scope>
    <source>
        <strain evidence="4 5">DSM 106146</strain>
    </source>
</reference>
<dbReference type="PROSITE" id="PS51736">
    <property type="entry name" value="RECOMBINASES_3"/>
    <property type="match status" value="1"/>
</dbReference>
<dbReference type="RefSeq" id="WP_183775667.1">
    <property type="nucleotide sequence ID" value="NZ_JACHFW010000013.1"/>
</dbReference>
<comment type="caution">
    <text evidence="4">The sequence shown here is derived from an EMBL/GenBank/DDBJ whole genome shotgun (WGS) entry which is preliminary data.</text>
</comment>
<dbReference type="Gene3D" id="3.40.50.1390">
    <property type="entry name" value="Resolvase, N-terminal catalytic domain"/>
    <property type="match status" value="1"/>
</dbReference>
<dbReference type="PANTHER" id="PTHR30461">
    <property type="entry name" value="DNA-INVERTASE FROM LAMBDOID PROPHAGE"/>
    <property type="match status" value="1"/>
</dbReference>
<organism evidence="4 5">
    <name type="scientific">Catenibacillus scindens</name>
    <dbReference type="NCBI Taxonomy" id="673271"/>
    <lineage>
        <taxon>Bacteria</taxon>
        <taxon>Bacillati</taxon>
        <taxon>Bacillota</taxon>
        <taxon>Clostridia</taxon>
        <taxon>Lachnospirales</taxon>
        <taxon>Lachnospiraceae</taxon>
        <taxon>Catenibacillus</taxon>
    </lineage>
</organism>
<dbReference type="Pfam" id="PF13408">
    <property type="entry name" value="Zn_ribbon_recom"/>
    <property type="match status" value="1"/>
</dbReference>
<dbReference type="InterPro" id="IPR011109">
    <property type="entry name" value="DNA_bind_recombinase_dom"/>
</dbReference>
<keyword evidence="5" id="KW-1185">Reference proteome</keyword>
<gene>
    <name evidence="4" type="ORF">HNP82_002797</name>
</gene>
<keyword evidence="1" id="KW-0175">Coiled coil</keyword>
<dbReference type="SMART" id="SM00857">
    <property type="entry name" value="Resolvase"/>
    <property type="match status" value="1"/>
</dbReference>
<dbReference type="AlphaFoldDB" id="A0A7W8HC90"/>
<feature type="domain" description="Recombinase" evidence="3">
    <location>
        <begin position="164"/>
        <end position="326"/>
    </location>
</feature>
<dbReference type="Gene3D" id="3.90.1750.20">
    <property type="entry name" value="Putative Large Serine Recombinase, Chain B, Domain 2"/>
    <property type="match status" value="1"/>
</dbReference>
<dbReference type="Proteomes" id="UP000543642">
    <property type="component" value="Unassembled WGS sequence"/>
</dbReference>
<name>A0A7W8HC90_9FIRM</name>
<evidence type="ECO:0000259" key="3">
    <source>
        <dbReference type="PROSITE" id="PS51737"/>
    </source>
</evidence>
<proteinExistence type="predicted"/>
<evidence type="ECO:0000256" key="1">
    <source>
        <dbReference type="SAM" id="Coils"/>
    </source>
</evidence>
<dbReference type="CDD" id="cd03768">
    <property type="entry name" value="SR_ResInv"/>
    <property type="match status" value="1"/>
</dbReference>
<feature type="domain" description="Resolvase/invertase-type recombinase catalytic" evidence="2">
    <location>
        <begin position="7"/>
        <end position="156"/>
    </location>
</feature>